<proteinExistence type="predicted"/>
<feature type="domain" description="DUF2062" evidence="3">
    <location>
        <begin position="26"/>
        <end position="167"/>
    </location>
</feature>
<keyword evidence="2" id="KW-0472">Membrane</keyword>
<dbReference type="Pfam" id="PF09835">
    <property type="entry name" value="DUF2062"/>
    <property type="match status" value="1"/>
</dbReference>
<feature type="transmembrane region" description="Helical" evidence="2">
    <location>
        <begin position="79"/>
        <end position="100"/>
    </location>
</feature>
<dbReference type="InterPro" id="IPR018639">
    <property type="entry name" value="DUF2062"/>
</dbReference>
<feature type="compositionally biased region" description="Gly residues" evidence="1">
    <location>
        <begin position="183"/>
        <end position="194"/>
    </location>
</feature>
<keyword evidence="2" id="KW-0812">Transmembrane</keyword>
<protein>
    <recommendedName>
        <fullName evidence="3">DUF2062 domain-containing protein</fullName>
    </recommendedName>
</protein>
<accession>B6IN05</accession>
<evidence type="ECO:0000313" key="4">
    <source>
        <dbReference type="EMBL" id="ACI98902.1"/>
    </source>
</evidence>
<dbReference type="HOGENOM" id="CLU_102912_0_0_5"/>
<dbReference type="PANTHER" id="PTHR40547">
    <property type="entry name" value="SLL0298 PROTEIN"/>
    <property type="match status" value="1"/>
</dbReference>
<evidence type="ECO:0000256" key="2">
    <source>
        <dbReference type="SAM" id="Phobius"/>
    </source>
</evidence>
<dbReference type="KEGG" id="rce:RC1_1498"/>
<evidence type="ECO:0000313" key="5">
    <source>
        <dbReference type="Proteomes" id="UP000001591"/>
    </source>
</evidence>
<dbReference type="eggNOG" id="COG3216">
    <property type="taxonomic scope" value="Bacteria"/>
</dbReference>
<dbReference type="OrthoDB" id="7360463at2"/>
<dbReference type="AlphaFoldDB" id="B6IN05"/>
<dbReference type="PANTHER" id="PTHR40547:SF1">
    <property type="entry name" value="SLL0298 PROTEIN"/>
    <property type="match status" value="1"/>
</dbReference>
<feature type="region of interest" description="Disordered" evidence="1">
    <location>
        <begin position="172"/>
        <end position="194"/>
    </location>
</feature>
<dbReference type="RefSeq" id="WP_012566688.1">
    <property type="nucleotide sequence ID" value="NC_011420.2"/>
</dbReference>
<evidence type="ECO:0000259" key="3">
    <source>
        <dbReference type="Pfam" id="PF09835"/>
    </source>
</evidence>
<sequence>MFKRRHKFTLRQRVRDFLWPRMGWRRALLYLGHRVGRLPGPPHRIAAGFASGAAVSMTPFVGLHFLLGFGLAWVVRGSMLAAAIGTALGNPWTFPAIWYVSYRIGCDLLGRTPGHDTAEQLTMDFLIANPVQVLLPMSIGGFLMGVFVWGLAYAVAKPLVAMYQQRRLSRRRVPPAADPVPGDGTGGNESEGGT</sequence>
<evidence type="ECO:0000256" key="1">
    <source>
        <dbReference type="SAM" id="MobiDB-lite"/>
    </source>
</evidence>
<feature type="transmembrane region" description="Helical" evidence="2">
    <location>
        <begin position="47"/>
        <end position="67"/>
    </location>
</feature>
<organism evidence="4 5">
    <name type="scientific">Rhodospirillum centenum (strain ATCC 51521 / SW)</name>
    <dbReference type="NCBI Taxonomy" id="414684"/>
    <lineage>
        <taxon>Bacteria</taxon>
        <taxon>Pseudomonadati</taxon>
        <taxon>Pseudomonadota</taxon>
        <taxon>Alphaproteobacteria</taxon>
        <taxon>Rhodospirillales</taxon>
        <taxon>Rhodospirillaceae</taxon>
        <taxon>Rhodospirillum</taxon>
    </lineage>
</organism>
<name>B6IN05_RHOCS</name>
<feature type="transmembrane region" description="Helical" evidence="2">
    <location>
        <begin position="133"/>
        <end position="156"/>
    </location>
</feature>
<dbReference type="EMBL" id="CP000613">
    <property type="protein sequence ID" value="ACI98902.1"/>
    <property type="molecule type" value="Genomic_DNA"/>
</dbReference>
<keyword evidence="2" id="KW-1133">Transmembrane helix</keyword>
<gene>
    <name evidence="4" type="ordered locus">RC1_1498</name>
</gene>
<reference evidence="4 5" key="1">
    <citation type="journal article" date="2010" name="BMC Genomics">
        <title>Metabolic flexibility revealed in the genome of the cyst-forming alpha-1 proteobacterium Rhodospirillum centenum.</title>
        <authorList>
            <person name="Lu Y.K."/>
            <person name="Marden J."/>
            <person name="Han M."/>
            <person name="Swingley W.D."/>
            <person name="Mastrian S.D."/>
            <person name="Chowdhury S.R."/>
            <person name="Hao J."/>
            <person name="Helmy T."/>
            <person name="Kim S."/>
            <person name="Kurdoglu A.A."/>
            <person name="Matthies H.J."/>
            <person name="Rollo D."/>
            <person name="Stothard P."/>
            <person name="Blankenship R.E."/>
            <person name="Bauer C.E."/>
            <person name="Touchman J.W."/>
        </authorList>
    </citation>
    <scope>NUCLEOTIDE SEQUENCE [LARGE SCALE GENOMIC DNA]</scope>
    <source>
        <strain evidence="5">ATCC 51521 / SW</strain>
    </source>
</reference>
<dbReference type="STRING" id="414684.RC1_1498"/>
<dbReference type="Proteomes" id="UP000001591">
    <property type="component" value="Chromosome"/>
</dbReference>
<keyword evidence="5" id="KW-1185">Reference proteome</keyword>